<dbReference type="Pfam" id="PF00069">
    <property type="entry name" value="Pkinase"/>
    <property type="match status" value="1"/>
</dbReference>
<evidence type="ECO:0000256" key="2">
    <source>
        <dbReference type="ARBA" id="ARBA00022741"/>
    </source>
</evidence>
<organism evidence="8 9">
    <name type="scientific">Lentisphaera profundi</name>
    <dbReference type="NCBI Taxonomy" id="1658616"/>
    <lineage>
        <taxon>Bacteria</taxon>
        <taxon>Pseudomonadati</taxon>
        <taxon>Lentisphaerota</taxon>
        <taxon>Lentisphaeria</taxon>
        <taxon>Lentisphaerales</taxon>
        <taxon>Lentisphaeraceae</taxon>
        <taxon>Lentisphaera</taxon>
    </lineage>
</organism>
<sequence length="556" mass="61317">MNSDDVDLSISDMPTMGDVNPRLEQDVSLGDLPTMGRPVSSPSFTDQDVSLGDLLTQGEETQQLLAVIDRYEIIQELGRGGFGAVYLAKDTVANSLVALKTLPSELNHSDDDMEAIRDNFNLVSNLTHPNIAQLKYLHRAKQVRSGQVHVQAGDYVLVMEYVEGITLKQWTKQFPQRQVPFSEALKVCKKLASALDFAHIKNVIHRDIKPGNIMMSLEGDVKLLDFGLASEVRASLSQLTTDKGSTSGTRPYMPPEQLLGKAQTSSADQYSLAVVFYELINGKVPFSSVFATGDSGLICQVVANNDVEDLNALNTAANRALKRALGKTREQRFGNCTDFLAALAGDHSFETKKVNESQLDELPPISKFELLKANPLVRLACIIFLGFFTWVGIRVYQQSQWGENSISENLMVELGLPKSLANNSEVAAAIAASQQSRIKNQLKNVASHINNYFYAGRGPVPKKMDEMLGDLSLFTTLNNPKPSWEEVLANKSDFVIHLKPGQTYESNADMDTIIISTKPGLIGGDKIFALYGQGWVEEVSHMKTAEDVEQWIKSRK</sequence>
<dbReference type="EMBL" id="CP117812">
    <property type="protein sequence ID" value="WDE98572.1"/>
    <property type="molecule type" value="Genomic_DNA"/>
</dbReference>
<dbReference type="PROSITE" id="PS50011">
    <property type="entry name" value="PROTEIN_KINASE_DOM"/>
    <property type="match status" value="1"/>
</dbReference>
<evidence type="ECO:0000313" key="9">
    <source>
        <dbReference type="Proteomes" id="UP001214250"/>
    </source>
</evidence>
<evidence type="ECO:0000256" key="6">
    <source>
        <dbReference type="SAM" id="MobiDB-lite"/>
    </source>
</evidence>
<evidence type="ECO:0000256" key="3">
    <source>
        <dbReference type="ARBA" id="ARBA00022777"/>
    </source>
</evidence>
<proteinExistence type="predicted"/>
<keyword evidence="1" id="KW-0808">Transferase</keyword>
<feature type="binding site" evidence="5">
    <location>
        <position position="100"/>
    </location>
    <ligand>
        <name>ATP</name>
        <dbReference type="ChEBI" id="CHEBI:30616"/>
    </ligand>
</feature>
<evidence type="ECO:0000259" key="7">
    <source>
        <dbReference type="PROSITE" id="PS50011"/>
    </source>
</evidence>
<dbReference type="SMART" id="SM00220">
    <property type="entry name" value="S_TKc"/>
    <property type="match status" value="1"/>
</dbReference>
<dbReference type="InterPro" id="IPR008271">
    <property type="entry name" value="Ser/Thr_kinase_AS"/>
</dbReference>
<evidence type="ECO:0000256" key="4">
    <source>
        <dbReference type="ARBA" id="ARBA00022840"/>
    </source>
</evidence>
<dbReference type="RefSeq" id="WP_274153443.1">
    <property type="nucleotide sequence ID" value="NZ_CP117812.1"/>
</dbReference>
<keyword evidence="9" id="KW-1185">Reference proteome</keyword>
<dbReference type="Gene3D" id="1.10.510.10">
    <property type="entry name" value="Transferase(Phosphotransferase) domain 1"/>
    <property type="match status" value="1"/>
</dbReference>
<evidence type="ECO:0000256" key="1">
    <source>
        <dbReference type="ARBA" id="ARBA00022679"/>
    </source>
</evidence>
<dbReference type="PANTHER" id="PTHR43289:SF6">
    <property type="entry name" value="SERINE_THREONINE-PROTEIN KINASE NEKL-3"/>
    <property type="match status" value="1"/>
</dbReference>
<keyword evidence="2 5" id="KW-0547">Nucleotide-binding</keyword>
<dbReference type="InterPro" id="IPR011009">
    <property type="entry name" value="Kinase-like_dom_sf"/>
</dbReference>
<feature type="domain" description="Protein kinase" evidence="7">
    <location>
        <begin position="71"/>
        <end position="350"/>
    </location>
</feature>
<accession>A0ABY7VXX5</accession>
<evidence type="ECO:0000313" key="8">
    <source>
        <dbReference type="EMBL" id="WDE98572.1"/>
    </source>
</evidence>
<dbReference type="CDD" id="cd14014">
    <property type="entry name" value="STKc_PknB_like"/>
    <property type="match status" value="1"/>
</dbReference>
<reference evidence="8 9" key="1">
    <citation type="submission" date="2023-02" db="EMBL/GenBank/DDBJ databases">
        <title>Genome sequence of Lentisphaera profundi SAORIC-696.</title>
        <authorList>
            <person name="Kim e."/>
            <person name="Cho J.-C."/>
            <person name="Choi A."/>
            <person name="Kang I."/>
        </authorList>
    </citation>
    <scope>NUCLEOTIDE SEQUENCE [LARGE SCALE GENOMIC DNA]</scope>
    <source>
        <strain evidence="8 9">SAORIC-696</strain>
    </source>
</reference>
<dbReference type="PANTHER" id="PTHR43289">
    <property type="entry name" value="MITOGEN-ACTIVATED PROTEIN KINASE KINASE KINASE 20-RELATED"/>
    <property type="match status" value="1"/>
</dbReference>
<keyword evidence="4 5" id="KW-0067">ATP-binding</keyword>
<dbReference type="PROSITE" id="PS00108">
    <property type="entry name" value="PROTEIN_KINASE_ST"/>
    <property type="match status" value="1"/>
</dbReference>
<dbReference type="GO" id="GO:0016301">
    <property type="term" value="F:kinase activity"/>
    <property type="evidence" value="ECO:0007669"/>
    <property type="project" value="UniProtKB-KW"/>
</dbReference>
<protein>
    <submittedName>
        <fullName evidence="8">Serine/threonine-protein kinase</fullName>
    </submittedName>
</protein>
<dbReference type="Proteomes" id="UP001214250">
    <property type="component" value="Chromosome 2"/>
</dbReference>
<evidence type="ECO:0000256" key="5">
    <source>
        <dbReference type="PROSITE-ProRule" id="PRU10141"/>
    </source>
</evidence>
<feature type="region of interest" description="Disordered" evidence="6">
    <location>
        <begin position="1"/>
        <end position="21"/>
    </location>
</feature>
<dbReference type="PROSITE" id="PS00107">
    <property type="entry name" value="PROTEIN_KINASE_ATP"/>
    <property type="match status" value="1"/>
</dbReference>
<keyword evidence="3 8" id="KW-0418">Kinase</keyword>
<dbReference type="InterPro" id="IPR000719">
    <property type="entry name" value="Prot_kinase_dom"/>
</dbReference>
<dbReference type="InterPro" id="IPR017441">
    <property type="entry name" value="Protein_kinase_ATP_BS"/>
</dbReference>
<name>A0ABY7VXX5_9BACT</name>
<dbReference type="SUPFAM" id="SSF56112">
    <property type="entry name" value="Protein kinase-like (PK-like)"/>
    <property type="match status" value="1"/>
</dbReference>
<gene>
    <name evidence="8" type="ORF">PQO03_12050</name>
</gene>